<dbReference type="PANTHER" id="PTHR35357">
    <property type="entry name" value="OS02G0537100 PROTEIN"/>
    <property type="match status" value="1"/>
</dbReference>
<dbReference type="Proteomes" id="UP000029121">
    <property type="component" value="Unassembled WGS sequence"/>
</dbReference>
<keyword evidence="8" id="KW-1185">Reference proteome</keyword>
<dbReference type="Pfam" id="PF04043">
    <property type="entry name" value="PMEI"/>
    <property type="match status" value="1"/>
</dbReference>
<dbReference type="OrthoDB" id="773291at2759"/>
<dbReference type="AlphaFoldDB" id="R0GP02"/>
<dbReference type="SMART" id="SM00856">
    <property type="entry name" value="PMEI"/>
    <property type="match status" value="1"/>
</dbReference>
<dbReference type="SUPFAM" id="SSF101148">
    <property type="entry name" value="Plant invertase/pectin methylesterase inhibitor"/>
    <property type="match status" value="1"/>
</dbReference>
<dbReference type="EMBL" id="KB870812">
    <property type="protein sequence ID" value="EOA14075.1"/>
    <property type="molecule type" value="Genomic_DNA"/>
</dbReference>
<organism evidence="7 8">
    <name type="scientific">Capsella rubella</name>
    <dbReference type="NCBI Taxonomy" id="81985"/>
    <lineage>
        <taxon>Eukaryota</taxon>
        <taxon>Viridiplantae</taxon>
        <taxon>Streptophyta</taxon>
        <taxon>Embryophyta</taxon>
        <taxon>Tracheophyta</taxon>
        <taxon>Spermatophyta</taxon>
        <taxon>Magnoliopsida</taxon>
        <taxon>eudicotyledons</taxon>
        <taxon>Gunneridae</taxon>
        <taxon>Pentapetalae</taxon>
        <taxon>rosids</taxon>
        <taxon>malvids</taxon>
        <taxon>Brassicales</taxon>
        <taxon>Brassicaceae</taxon>
        <taxon>Camelineae</taxon>
        <taxon>Capsella</taxon>
    </lineage>
</organism>
<dbReference type="FunFam" id="1.20.140.40:FF:000011">
    <property type="entry name" value="Cell wall / vacuolar inhibitor of fructosidase 2"/>
    <property type="match status" value="1"/>
</dbReference>
<dbReference type="STRING" id="81985.R0GP02"/>
<gene>
    <name evidence="7" type="ORF">CARUB_v10027212mg</name>
</gene>
<evidence type="ECO:0000256" key="4">
    <source>
        <dbReference type="ARBA" id="ARBA00038471"/>
    </source>
</evidence>
<dbReference type="eggNOG" id="ENOG502RXIR">
    <property type="taxonomic scope" value="Eukaryota"/>
</dbReference>
<dbReference type="Gene3D" id="1.20.140.40">
    <property type="entry name" value="Invertase/pectin methylesterase inhibitor family protein"/>
    <property type="match status" value="1"/>
</dbReference>
<keyword evidence="3" id="KW-0325">Glycoprotein</keyword>
<dbReference type="KEGG" id="crb:17875022"/>
<dbReference type="CDD" id="cd14859">
    <property type="entry name" value="PMEI_like"/>
    <property type="match status" value="1"/>
</dbReference>
<feature type="domain" description="Pectinesterase inhibitor" evidence="6">
    <location>
        <begin position="28"/>
        <end position="176"/>
    </location>
</feature>
<dbReference type="InterPro" id="IPR006501">
    <property type="entry name" value="Pectinesterase_inhib_dom"/>
</dbReference>
<evidence type="ECO:0000313" key="8">
    <source>
        <dbReference type="Proteomes" id="UP000029121"/>
    </source>
</evidence>
<evidence type="ECO:0000256" key="1">
    <source>
        <dbReference type="ARBA" id="ARBA00022729"/>
    </source>
</evidence>
<evidence type="ECO:0000256" key="2">
    <source>
        <dbReference type="ARBA" id="ARBA00023157"/>
    </source>
</evidence>
<dbReference type="GO" id="GO:0004857">
    <property type="term" value="F:enzyme inhibitor activity"/>
    <property type="evidence" value="ECO:0007669"/>
    <property type="project" value="InterPro"/>
</dbReference>
<feature type="chain" id="PRO_5004342064" description="Pectinesterase inhibitor domain-containing protein" evidence="5">
    <location>
        <begin position="27"/>
        <end position="182"/>
    </location>
</feature>
<evidence type="ECO:0000256" key="3">
    <source>
        <dbReference type="ARBA" id="ARBA00023180"/>
    </source>
</evidence>
<reference evidence="8" key="1">
    <citation type="journal article" date="2013" name="Nat. Genet.">
        <title>The Capsella rubella genome and the genomic consequences of rapid mating system evolution.</title>
        <authorList>
            <person name="Slotte T."/>
            <person name="Hazzouri K.M."/>
            <person name="Agren J.A."/>
            <person name="Koenig D."/>
            <person name="Maumus F."/>
            <person name="Guo Y.L."/>
            <person name="Steige K."/>
            <person name="Platts A.E."/>
            <person name="Escobar J.S."/>
            <person name="Newman L.K."/>
            <person name="Wang W."/>
            <person name="Mandakova T."/>
            <person name="Vello E."/>
            <person name="Smith L.M."/>
            <person name="Henz S.R."/>
            <person name="Steffen J."/>
            <person name="Takuno S."/>
            <person name="Brandvain Y."/>
            <person name="Coop G."/>
            <person name="Andolfatto P."/>
            <person name="Hu T.T."/>
            <person name="Blanchette M."/>
            <person name="Clark R.M."/>
            <person name="Quesneville H."/>
            <person name="Nordborg M."/>
            <person name="Gaut B.S."/>
            <person name="Lysak M.A."/>
            <person name="Jenkins J."/>
            <person name="Grimwood J."/>
            <person name="Chapman J."/>
            <person name="Prochnik S."/>
            <person name="Shu S."/>
            <person name="Rokhsar D."/>
            <person name="Schmutz J."/>
            <person name="Weigel D."/>
            <person name="Wright S.I."/>
        </authorList>
    </citation>
    <scope>NUCLEOTIDE SEQUENCE [LARGE SCALE GENOMIC DNA]</scope>
    <source>
        <strain evidence="8">cv. Monte Gargano</strain>
    </source>
</reference>
<keyword evidence="1 5" id="KW-0732">Signal</keyword>
<dbReference type="NCBIfam" id="TIGR01614">
    <property type="entry name" value="PME_inhib"/>
    <property type="match status" value="1"/>
</dbReference>
<name>R0GP02_9BRAS</name>
<evidence type="ECO:0000259" key="6">
    <source>
        <dbReference type="SMART" id="SM00856"/>
    </source>
</evidence>
<sequence length="182" mass="19898">MASSSLIFMLLLIFTLSFSSPTLISAKPNTTIIESTCKNTNNYKFCVSALKSDPRSPTADTKGLAAIMVGVGMTNATSTATYLAGNLTSAANDVVLKKVLQDCSEKYALAADSLRQTIQDLDSEAYDYASMHVLAAEDYPNVCRNIFRRVRGLAYPVELRRREQSLRRICGVVSGILDRLVE</sequence>
<dbReference type="InterPro" id="IPR035513">
    <property type="entry name" value="Invertase/methylesterase_inhib"/>
</dbReference>
<keyword evidence="2" id="KW-1015">Disulfide bond</keyword>
<evidence type="ECO:0000313" key="7">
    <source>
        <dbReference type="EMBL" id="EOA14075.1"/>
    </source>
</evidence>
<evidence type="ECO:0000256" key="5">
    <source>
        <dbReference type="SAM" id="SignalP"/>
    </source>
</evidence>
<dbReference type="PANTHER" id="PTHR35357:SF8">
    <property type="entry name" value="OS01G0111000 PROTEIN"/>
    <property type="match status" value="1"/>
</dbReference>
<feature type="signal peptide" evidence="5">
    <location>
        <begin position="1"/>
        <end position="26"/>
    </location>
</feature>
<protein>
    <recommendedName>
        <fullName evidence="6">Pectinesterase inhibitor domain-containing protein</fullName>
    </recommendedName>
</protein>
<comment type="similarity">
    <text evidence="4">Belongs to the PMEI family.</text>
</comment>
<proteinExistence type="inferred from homology"/>
<accession>R0GP02</accession>